<dbReference type="SUPFAM" id="SSF116878">
    <property type="entry name" value="TrmE connector domain"/>
    <property type="match status" value="1"/>
</dbReference>
<evidence type="ECO:0000256" key="7">
    <source>
        <dbReference type="ARBA" id="ARBA00022842"/>
    </source>
</evidence>
<evidence type="ECO:0000256" key="4">
    <source>
        <dbReference type="ARBA" id="ARBA00022723"/>
    </source>
</evidence>
<keyword evidence="7" id="KW-0460">Magnesium</keyword>
<dbReference type="GO" id="GO:0030488">
    <property type="term" value="P:tRNA methylation"/>
    <property type="evidence" value="ECO:0007669"/>
    <property type="project" value="TreeGrafter"/>
</dbReference>
<protein>
    <recommendedName>
        <fullName evidence="11">TrmE-type G domain-containing protein</fullName>
    </recommendedName>
</protein>
<dbReference type="Proteomes" id="UP000822688">
    <property type="component" value="Chromosome 4"/>
</dbReference>
<organism evidence="12 13">
    <name type="scientific">Ceratodon purpureus</name>
    <name type="common">Fire moss</name>
    <name type="synonym">Dicranum purpureum</name>
    <dbReference type="NCBI Taxonomy" id="3225"/>
    <lineage>
        <taxon>Eukaryota</taxon>
        <taxon>Viridiplantae</taxon>
        <taxon>Streptophyta</taxon>
        <taxon>Embryophyta</taxon>
        <taxon>Bryophyta</taxon>
        <taxon>Bryophytina</taxon>
        <taxon>Bryopsida</taxon>
        <taxon>Dicranidae</taxon>
        <taxon>Pseudoditrichales</taxon>
        <taxon>Ditrichaceae</taxon>
        <taxon>Ceratodon</taxon>
    </lineage>
</organism>
<dbReference type="Gene3D" id="3.40.50.300">
    <property type="entry name" value="P-loop containing nucleotide triphosphate hydrolases"/>
    <property type="match status" value="1"/>
</dbReference>
<dbReference type="GO" id="GO:0042802">
    <property type="term" value="F:identical protein binding"/>
    <property type="evidence" value="ECO:0007669"/>
    <property type="project" value="UniProtKB-ARBA"/>
</dbReference>
<gene>
    <name evidence="12" type="ORF">KC19_4G089000</name>
</gene>
<name>A0A8T0I9Z4_CERPU</name>
<dbReference type="InterPro" id="IPR027417">
    <property type="entry name" value="P-loop_NTPase"/>
</dbReference>
<keyword evidence="4" id="KW-0479">Metal-binding</keyword>
<accession>A0A8T0I9Z4</accession>
<keyword evidence="13" id="KW-1185">Reference proteome</keyword>
<dbReference type="CDD" id="cd04164">
    <property type="entry name" value="trmE"/>
    <property type="match status" value="1"/>
</dbReference>
<evidence type="ECO:0000256" key="3">
    <source>
        <dbReference type="ARBA" id="ARBA00022694"/>
    </source>
</evidence>
<dbReference type="GO" id="GO:0009507">
    <property type="term" value="C:chloroplast"/>
    <property type="evidence" value="ECO:0007669"/>
    <property type="project" value="UniProtKB-SubCell"/>
</dbReference>
<evidence type="ECO:0000256" key="2">
    <source>
        <dbReference type="ARBA" id="ARBA00011043"/>
    </source>
</evidence>
<evidence type="ECO:0000313" key="13">
    <source>
        <dbReference type="Proteomes" id="UP000822688"/>
    </source>
</evidence>
<evidence type="ECO:0000256" key="9">
    <source>
        <dbReference type="ARBA" id="ARBA00023134"/>
    </source>
</evidence>
<dbReference type="GO" id="GO:0046872">
    <property type="term" value="F:metal ion binding"/>
    <property type="evidence" value="ECO:0007669"/>
    <property type="project" value="UniProtKB-KW"/>
</dbReference>
<dbReference type="PROSITE" id="PS51709">
    <property type="entry name" value="G_TRME"/>
    <property type="match status" value="1"/>
</dbReference>
<comment type="subcellular location">
    <subcellularLocation>
        <location evidence="1">Plastid</location>
        <location evidence="1">Chloroplast</location>
    </subcellularLocation>
</comment>
<comment type="similarity">
    <text evidence="2 10">Belongs to the TRAFAC class TrmE-Era-EngA-EngB-Septin-like GTPase superfamily. TrmE GTPase family.</text>
</comment>
<evidence type="ECO:0000256" key="1">
    <source>
        <dbReference type="ARBA" id="ARBA00004229"/>
    </source>
</evidence>
<reference evidence="12" key="1">
    <citation type="submission" date="2020-06" db="EMBL/GenBank/DDBJ databases">
        <title>WGS assembly of Ceratodon purpureus strain R40.</title>
        <authorList>
            <person name="Carey S.B."/>
            <person name="Jenkins J."/>
            <person name="Shu S."/>
            <person name="Lovell J.T."/>
            <person name="Sreedasyam A."/>
            <person name="Maumus F."/>
            <person name="Tiley G.P."/>
            <person name="Fernandez-Pozo N."/>
            <person name="Barry K."/>
            <person name="Chen C."/>
            <person name="Wang M."/>
            <person name="Lipzen A."/>
            <person name="Daum C."/>
            <person name="Saski C.A."/>
            <person name="Payton A.C."/>
            <person name="Mcbreen J.C."/>
            <person name="Conrad R.E."/>
            <person name="Kollar L.M."/>
            <person name="Olsson S."/>
            <person name="Huttunen S."/>
            <person name="Landis J.B."/>
            <person name="Wickett N.J."/>
            <person name="Johnson M.G."/>
            <person name="Rensing S.A."/>
            <person name="Grimwood J."/>
            <person name="Schmutz J."/>
            <person name="Mcdaniel S.F."/>
        </authorList>
    </citation>
    <scope>NUCLEOTIDE SEQUENCE</scope>
    <source>
        <strain evidence="12">R40</strain>
    </source>
</reference>
<dbReference type="InterPro" id="IPR006073">
    <property type="entry name" value="GTP-bd"/>
</dbReference>
<dbReference type="GO" id="GO:0002098">
    <property type="term" value="P:tRNA wobble uridine modification"/>
    <property type="evidence" value="ECO:0007669"/>
    <property type="project" value="TreeGrafter"/>
</dbReference>
<dbReference type="GO" id="GO:0003924">
    <property type="term" value="F:GTPase activity"/>
    <property type="evidence" value="ECO:0007669"/>
    <property type="project" value="InterPro"/>
</dbReference>
<dbReference type="CDD" id="cd14858">
    <property type="entry name" value="TrmE_N"/>
    <property type="match status" value="1"/>
</dbReference>
<proteinExistence type="inferred from homology"/>
<keyword evidence="6" id="KW-0378">Hydrolase</keyword>
<dbReference type="InterPro" id="IPR018948">
    <property type="entry name" value="GTP-bd_TrmE_N"/>
</dbReference>
<dbReference type="NCBIfam" id="TIGR00231">
    <property type="entry name" value="small_GTP"/>
    <property type="match status" value="1"/>
</dbReference>
<evidence type="ECO:0000256" key="6">
    <source>
        <dbReference type="ARBA" id="ARBA00022801"/>
    </source>
</evidence>
<dbReference type="InterPro" id="IPR031168">
    <property type="entry name" value="G_TrmE"/>
</dbReference>
<dbReference type="Gene3D" id="3.30.1360.120">
    <property type="entry name" value="Probable tRNA modification gtpase trme, domain 1"/>
    <property type="match status" value="1"/>
</dbReference>
<evidence type="ECO:0000256" key="5">
    <source>
        <dbReference type="ARBA" id="ARBA00022741"/>
    </source>
</evidence>
<evidence type="ECO:0000256" key="8">
    <source>
        <dbReference type="ARBA" id="ARBA00022958"/>
    </source>
</evidence>
<dbReference type="HAMAP" id="MF_00379">
    <property type="entry name" value="GTPase_MnmE"/>
    <property type="match status" value="1"/>
</dbReference>
<comment type="caution">
    <text evidence="12">The sequence shown here is derived from an EMBL/GenBank/DDBJ whole genome shotgun (WGS) entry which is preliminary data.</text>
</comment>
<dbReference type="InterPro" id="IPR025867">
    <property type="entry name" value="MnmE_helical"/>
</dbReference>
<dbReference type="PANTHER" id="PTHR42714">
    <property type="entry name" value="TRNA MODIFICATION GTPASE GTPBP3"/>
    <property type="match status" value="1"/>
</dbReference>
<dbReference type="SUPFAM" id="SSF52540">
    <property type="entry name" value="P-loop containing nucleoside triphosphate hydrolases"/>
    <property type="match status" value="1"/>
</dbReference>
<dbReference type="InterPro" id="IPR005225">
    <property type="entry name" value="Small_GTP-bd"/>
</dbReference>
<keyword evidence="8" id="KW-0630">Potassium</keyword>
<dbReference type="EMBL" id="CM026424">
    <property type="protein sequence ID" value="KAG0579298.1"/>
    <property type="molecule type" value="Genomic_DNA"/>
</dbReference>
<keyword evidence="9 10" id="KW-0342">GTP-binding</keyword>
<dbReference type="InterPro" id="IPR027368">
    <property type="entry name" value="MnmE_dom2"/>
</dbReference>
<evidence type="ECO:0000313" key="12">
    <source>
        <dbReference type="EMBL" id="KAG0579298.1"/>
    </source>
</evidence>
<dbReference type="PANTHER" id="PTHR42714:SF2">
    <property type="entry name" value="TRNA MODIFICATION GTPASE GTPBP3, MITOCHONDRIAL"/>
    <property type="match status" value="1"/>
</dbReference>
<feature type="domain" description="TrmE-type G" evidence="11">
    <location>
        <begin position="330"/>
        <end position="527"/>
    </location>
</feature>
<keyword evidence="5 10" id="KW-0547">Nucleotide-binding</keyword>
<dbReference type="Pfam" id="PF12631">
    <property type="entry name" value="MnmE_helical"/>
    <property type="match status" value="1"/>
</dbReference>
<keyword evidence="3 10" id="KW-0819">tRNA processing</keyword>
<dbReference type="GO" id="GO:0005525">
    <property type="term" value="F:GTP binding"/>
    <property type="evidence" value="ECO:0007669"/>
    <property type="project" value="UniProtKB-KW"/>
</dbReference>
<evidence type="ECO:0000256" key="10">
    <source>
        <dbReference type="RuleBase" id="RU003313"/>
    </source>
</evidence>
<dbReference type="GO" id="GO:0005829">
    <property type="term" value="C:cytosol"/>
    <property type="evidence" value="ECO:0007669"/>
    <property type="project" value="TreeGrafter"/>
</dbReference>
<dbReference type="NCBIfam" id="TIGR00450">
    <property type="entry name" value="mnmE_trmE_thdF"/>
    <property type="match status" value="1"/>
</dbReference>
<dbReference type="Pfam" id="PF01926">
    <property type="entry name" value="MMR_HSR1"/>
    <property type="match status" value="1"/>
</dbReference>
<sequence>MTPFVLMRGSPLVVSLVPSALKLWRICSRSSWSSRSPSRLNVCLLRRKPQEVNQLRARPLHTISAIFRNQPSAGAAVYTKDARLGDDYRGLGEEEEQKSLDNDTIAAIVTAMGGQQGAVAIVRLSGASAVEIVGRMFQPGRRVGDGNLSPRCSEWTPESHRVQYGNLVDSAGVLVDEVLVVPMLAPRSYTREDVVELQCHGGDVCVRRVLQLCLEAGARLAQPGEFTLRAFLNGRLDLAQAESVAQLVAAKTSVAAQSALAGIQGGLSSFVQSLRMECIDLLVEMEARLDFDDEMPDLDTNALITRIETMCQRLQEALATAGRGRLLQSGLQVAIVGRPNVGKSSLLNAWSQSERAIVTDVPGTTRDIVEARMVVGGIAVNLLDTAGIRDTADIVEKIGVERSESVAKAADVVVMVISASDGWTSADAIIYDRIWGTEGILRQRTDPTGGVLAGPMAPPSESASVINEYKGVQTPSLLVVNKVDRAAAGSVVLPEDVQNAFFKRVATCATQSVGLQELDMAILDLVGLGHVSSEGQQWAVNQRQAEQLVRANEALQRVVESVQMEIPLDMWTIDLKEAAIALGEISGDDVSEEVLSNIFNRFCIGK</sequence>
<dbReference type="InterPro" id="IPR004520">
    <property type="entry name" value="GTPase_MnmE"/>
</dbReference>
<dbReference type="InterPro" id="IPR027266">
    <property type="entry name" value="TrmE/GcvT-like"/>
</dbReference>
<dbReference type="FunFam" id="3.30.1360.120:FF:000003">
    <property type="entry name" value="tRNA modification GTPase MnmE"/>
    <property type="match status" value="1"/>
</dbReference>
<dbReference type="Gene3D" id="1.20.120.430">
    <property type="entry name" value="tRNA modification GTPase MnmE domain 2"/>
    <property type="match status" value="1"/>
</dbReference>
<dbReference type="AlphaFoldDB" id="A0A8T0I9Z4"/>
<evidence type="ECO:0000259" key="11">
    <source>
        <dbReference type="PROSITE" id="PS51709"/>
    </source>
</evidence>
<dbReference type="Pfam" id="PF10396">
    <property type="entry name" value="TrmE_N"/>
    <property type="match status" value="1"/>
</dbReference>